<dbReference type="InterPro" id="IPR036291">
    <property type="entry name" value="NAD(P)-bd_dom_sf"/>
</dbReference>
<gene>
    <name evidence="2" type="ORF">ACH4OY_20400</name>
</gene>
<proteinExistence type="predicted"/>
<dbReference type="Proteomes" id="UP001611075">
    <property type="component" value="Unassembled WGS sequence"/>
</dbReference>
<keyword evidence="3" id="KW-1185">Reference proteome</keyword>
<sequence>MNSETTPLQASGISAPGSLMRSPRTRRHLSQDRYDHHPPHSRAGETSRPSLSLAVNVGAFNLANAIGSPRVGERVLVTGAAGSVGGIAVQLLTTDGIEVSGLVSRPGHVDVAWALGAEHNYVHHEPAGLRALVELVDTGRLALRAAERYSLTQLRRAHERFENGGLNGKVIITT</sequence>
<evidence type="ECO:0000313" key="2">
    <source>
        <dbReference type="EMBL" id="MFI0795022.1"/>
    </source>
</evidence>
<name>A0ABW7SS34_9ACTN</name>
<dbReference type="Gene3D" id="3.90.180.10">
    <property type="entry name" value="Medium-chain alcohol dehydrogenases, catalytic domain"/>
    <property type="match status" value="1"/>
</dbReference>
<dbReference type="PANTHER" id="PTHR43482:SF1">
    <property type="entry name" value="PROTEIN AST1-RELATED"/>
    <property type="match status" value="1"/>
</dbReference>
<dbReference type="SUPFAM" id="SSF51735">
    <property type="entry name" value="NAD(P)-binding Rossmann-fold domains"/>
    <property type="match status" value="1"/>
</dbReference>
<organism evidence="2 3">
    <name type="scientific">Micromonospora rubida</name>
    <dbReference type="NCBI Taxonomy" id="2697657"/>
    <lineage>
        <taxon>Bacteria</taxon>
        <taxon>Bacillati</taxon>
        <taxon>Actinomycetota</taxon>
        <taxon>Actinomycetes</taxon>
        <taxon>Micromonosporales</taxon>
        <taxon>Micromonosporaceae</taxon>
        <taxon>Micromonospora</taxon>
    </lineage>
</organism>
<dbReference type="EMBL" id="JBIRPU010000015">
    <property type="protein sequence ID" value="MFI0795022.1"/>
    <property type="molecule type" value="Genomic_DNA"/>
</dbReference>
<evidence type="ECO:0000256" key="1">
    <source>
        <dbReference type="SAM" id="MobiDB-lite"/>
    </source>
</evidence>
<dbReference type="Pfam" id="PF13602">
    <property type="entry name" value="ADH_zinc_N_2"/>
    <property type="match status" value="1"/>
</dbReference>
<feature type="compositionally biased region" description="Polar residues" evidence="1">
    <location>
        <begin position="1"/>
        <end position="12"/>
    </location>
</feature>
<feature type="region of interest" description="Disordered" evidence="1">
    <location>
        <begin position="1"/>
        <end position="49"/>
    </location>
</feature>
<dbReference type="Gene3D" id="3.40.50.720">
    <property type="entry name" value="NAD(P)-binding Rossmann-like Domain"/>
    <property type="match status" value="1"/>
</dbReference>
<dbReference type="RefSeq" id="WP_396681874.1">
    <property type="nucleotide sequence ID" value="NZ_JBIRPU010000015.1"/>
</dbReference>
<protein>
    <submittedName>
        <fullName evidence="2">Zinc-binding dehydrogenase</fullName>
    </submittedName>
</protein>
<evidence type="ECO:0000313" key="3">
    <source>
        <dbReference type="Proteomes" id="UP001611075"/>
    </source>
</evidence>
<feature type="compositionally biased region" description="Basic and acidic residues" evidence="1">
    <location>
        <begin position="29"/>
        <end position="45"/>
    </location>
</feature>
<accession>A0ABW7SS34</accession>
<dbReference type="PANTHER" id="PTHR43482">
    <property type="entry name" value="PROTEIN AST1-RELATED"/>
    <property type="match status" value="1"/>
</dbReference>
<dbReference type="InterPro" id="IPR052585">
    <property type="entry name" value="Lipid_raft_assoc_Zn_ADH"/>
</dbReference>
<reference evidence="2 3" key="1">
    <citation type="submission" date="2024-10" db="EMBL/GenBank/DDBJ databases">
        <title>The Natural Products Discovery Center: Release of the First 8490 Sequenced Strains for Exploring Actinobacteria Biosynthetic Diversity.</title>
        <authorList>
            <person name="Kalkreuter E."/>
            <person name="Kautsar S.A."/>
            <person name="Yang D."/>
            <person name="Bader C.D."/>
            <person name="Teijaro C.N."/>
            <person name="Fluegel L."/>
            <person name="Davis C.M."/>
            <person name="Simpson J.R."/>
            <person name="Lauterbach L."/>
            <person name="Steele A.D."/>
            <person name="Gui C."/>
            <person name="Meng S."/>
            <person name="Li G."/>
            <person name="Viehrig K."/>
            <person name="Ye F."/>
            <person name="Su P."/>
            <person name="Kiefer A.F."/>
            <person name="Nichols A."/>
            <person name="Cepeda A.J."/>
            <person name="Yan W."/>
            <person name="Fan B."/>
            <person name="Jiang Y."/>
            <person name="Adhikari A."/>
            <person name="Zheng C.-J."/>
            <person name="Schuster L."/>
            <person name="Cowan T.M."/>
            <person name="Smanski M.J."/>
            <person name="Chevrette M.G."/>
            <person name="De Carvalho L.P.S."/>
            <person name="Shen B."/>
        </authorList>
    </citation>
    <scope>NUCLEOTIDE SEQUENCE [LARGE SCALE GENOMIC DNA]</scope>
    <source>
        <strain evidence="2 3">NPDC021253</strain>
    </source>
</reference>
<comment type="caution">
    <text evidence="2">The sequence shown here is derived from an EMBL/GenBank/DDBJ whole genome shotgun (WGS) entry which is preliminary data.</text>
</comment>